<dbReference type="InterPro" id="IPR017850">
    <property type="entry name" value="Alkaline_phosphatase_core_sf"/>
</dbReference>
<feature type="transmembrane region" description="Helical" evidence="1">
    <location>
        <begin position="670"/>
        <end position="700"/>
    </location>
</feature>
<feature type="transmembrane region" description="Helical" evidence="1">
    <location>
        <begin position="712"/>
        <end position="737"/>
    </location>
</feature>
<name>A0AA35STQ7_GEOBA</name>
<keyword evidence="1" id="KW-0812">Transmembrane</keyword>
<dbReference type="EMBL" id="CASHTH010002753">
    <property type="protein sequence ID" value="CAI8034816.1"/>
    <property type="molecule type" value="Genomic_DNA"/>
</dbReference>
<dbReference type="GO" id="GO:0006506">
    <property type="term" value="P:GPI anchor biosynthetic process"/>
    <property type="evidence" value="ECO:0007669"/>
    <property type="project" value="InterPro"/>
</dbReference>
<feature type="transmembrane region" description="Helical" evidence="1">
    <location>
        <begin position="410"/>
        <end position="431"/>
    </location>
</feature>
<reference evidence="2" key="1">
    <citation type="submission" date="2023-03" db="EMBL/GenBank/DDBJ databases">
        <authorList>
            <person name="Steffen K."/>
            <person name="Cardenas P."/>
        </authorList>
    </citation>
    <scope>NUCLEOTIDE SEQUENCE</scope>
</reference>
<dbReference type="PANTHER" id="PTHR23071:SF1">
    <property type="entry name" value="GPI ETHANOLAMINE PHOSPHATE TRANSFERASE 3"/>
    <property type="match status" value="1"/>
</dbReference>
<keyword evidence="1" id="KW-1133">Transmembrane helix</keyword>
<proteinExistence type="predicted"/>
<keyword evidence="1" id="KW-0472">Membrane</keyword>
<protein>
    <submittedName>
        <fullName evidence="2">GPI ethanolamine phosphate transferase 3</fullName>
    </submittedName>
</protein>
<organism evidence="2 3">
    <name type="scientific">Geodia barretti</name>
    <name type="common">Barrett's horny sponge</name>
    <dbReference type="NCBI Taxonomy" id="519541"/>
    <lineage>
        <taxon>Eukaryota</taxon>
        <taxon>Metazoa</taxon>
        <taxon>Porifera</taxon>
        <taxon>Demospongiae</taxon>
        <taxon>Heteroscleromorpha</taxon>
        <taxon>Tetractinellida</taxon>
        <taxon>Astrophorina</taxon>
        <taxon>Geodiidae</taxon>
        <taxon>Geodia</taxon>
    </lineage>
</organism>
<feature type="transmembrane region" description="Helical" evidence="1">
    <location>
        <begin position="170"/>
        <end position="189"/>
    </location>
</feature>
<feature type="transmembrane region" description="Helical" evidence="1">
    <location>
        <begin position="355"/>
        <end position="373"/>
    </location>
</feature>
<feature type="transmembrane region" description="Helical" evidence="1">
    <location>
        <begin position="628"/>
        <end position="650"/>
    </location>
</feature>
<accession>A0AA35STQ7</accession>
<dbReference type="Gene3D" id="3.40.720.10">
    <property type="entry name" value="Alkaline Phosphatase, subunit A"/>
    <property type="match status" value="1"/>
</dbReference>
<evidence type="ECO:0000256" key="1">
    <source>
        <dbReference type="SAM" id="Phobius"/>
    </source>
</evidence>
<gene>
    <name evidence="2" type="ORF">GBAR_LOCUS19568</name>
</gene>
<evidence type="ECO:0000313" key="3">
    <source>
        <dbReference type="Proteomes" id="UP001174909"/>
    </source>
</evidence>
<feature type="transmembrane region" description="Helical" evidence="1">
    <location>
        <begin position="271"/>
        <end position="293"/>
    </location>
</feature>
<dbReference type="Proteomes" id="UP001174909">
    <property type="component" value="Unassembled WGS sequence"/>
</dbReference>
<feature type="transmembrane region" description="Helical" evidence="1">
    <location>
        <begin position="483"/>
        <end position="501"/>
    </location>
</feature>
<dbReference type="GO" id="GO:0005789">
    <property type="term" value="C:endoplasmic reticulum membrane"/>
    <property type="evidence" value="ECO:0007669"/>
    <property type="project" value="TreeGrafter"/>
</dbReference>
<evidence type="ECO:0000313" key="2">
    <source>
        <dbReference type="EMBL" id="CAI8034816.1"/>
    </source>
</evidence>
<feature type="transmembrane region" description="Helical" evidence="1">
    <location>
        <begin position="572"/>
        <end position="596"/>
    </location>
</feature>
<sequence>MGEKLSQMNDVLQSIFSGVDEDTVVFVFGDHGMTTSGDHGGETELETTAALLVFTPSPLFPPIQDTGRPVYQIDIVPTVSLLLGIPIPFSNLGMIIPEHSEDFPSDVYVDLQNKFTTAQRLHRELRAHPRPSQEDLSTVASHYIHYMREVKTMCHNVWAKFDDFHINQGVVLFSFTVFLTLLSLFDLDFSVASLGKSFKFSLLLGVSLSLVSMVVYPLPLEFGVASIMNVTLSLSFYPLLLYVVLHFLLLSHHIMYTLVKERYVFEQVFLFFSRLSFTYVFGAVVAIGCGVSLASNSFILYEGDMTVFFLQSMLICFVVQRAQSLSGEYIPVIPSSSSGKKEENIFLEKKFSMRLVLSEVWPLVVAMVLVRLTKAFHACRDLRVGCEATSFIQPYHGVAETLGALADTRLALSCLGVVGVPLALAWWVRYNGHSGKLGVLRQVCVYLGLPLSSLCVCGFWLIQSLPQPILDSLPHWQHVSLPRIVYTISLSTIGVSIFAPLRKSSSSRERDSVKQSNLPSGDGRRLRSEITVRQSLERGDTASLKKGDGFKLQDVESEKVEDVSLKRVGGEVVSLPVSVQLVMVPVLVALWLPLAMVLNDGVALSAVLLALQVYLVLSGLCHSQERSWPVVVLWGLTSSQSFFGFAHHATVTSLRFDAGFVGLRGEMSGFYLLFAGLLVGFNMLGSQVLLGLGLLPLLPLSLSVSKTPTNRLLLTTALQYILFHSFKTLMTMLTASLQRRHLMVWGVFSPRLLYEAAFLGVTHTSVLLSLLITSSLITPSPSTPPRTQQSS</sequence>
<feature type="transmembrane region" description="Helical" evidence="1">
    <location>
        <begin position="239"/>
        <end position="259"/>
    </location>
</feature>
<dbReference type="SUPFAM" id="SSF53649">
    <property type="entry name" value="Alkaline phosphatase-like"/>
    <property type="match status" value="1"/>
</dbReference>
<feature type="transmembrane region" description="Helical" evidence="1">
    <location>
        <begin position="201"/>
        <end position="219"/>
    </location>
</feature>
<dbReference type="GO" id="GO:0051377">
    <property type="term" value="F:mannose-ethanolamine phosphotransferase activity"/>
    <property type="evidence" value="ECO:0007669"/>
    <property type="project" value="TreeGrafter"/>
</dbReference>
<feature type="transmembrane region" description="Helical" evidence="1">
    <location>
        <begin position="443"/>
        <end position="463"/>
    </location>
</feature>
<dbReference type="AlphaFoldDB" id="A0AA35STQ7"/>
<keyword evidence="2" id="KW-0808">Transferase</keyword>
<comment type="caution">
    <text evidence="2">The sequence shown here is derived from an EMBL/GenBank/DDBJ whole genome shotgun (WGS) entry which is preliminary data.</text>
</comment>
<feature type="transmembrane region" description="Helical" evidence="1">
    <location>
        <begin position="757"/>
        <end position="777"/>
    </location>
</feature>
<dbReference type="PANTHER" id="PTHR23071">
    <property type="entry name" value="PHOSPHATIDYLINOSITOL GLYCAN"/>
    <property type="match status" value="1"/>
</dbReference>
<feature type="transmembrane region" description="Helical" evidence="1">
    <location>
        <begin position="602"/>
        <end position="621"/>
    </location>
</feature>
<keyword evidence="3" id="KW-1185">Reference proteome</keyword>
<dbReference type="InterPro" id="IPR039524">
    <property type="entry name" value="PIGO/GPI13"/>
</dbReference>